<dbReference type="GO" id="GO:0042025">
    <property type="term" value="C:host cell nucleus"/>
    <property type="evidence" value="ECO:0007669"/>
    <property type="project" value="UniProtKB-SubCell"/>
</dbReference>
<dbReference type="Pfam" id="PF00739">
    <property type="entry name" value="X"/>
    <property type="match status" value="1"/>
</dbReference>
<dbReference type="EMBL" id="KC790376">
    <property type="protein sequence ID" value="AGW01277.1"/>
    <property type="molecule type" value="Genomic_DNA"/>
</dbReference>
<keyword evidence="1" id="KW-0010">Activator</keyword>
<dbReference type="Proteomes" id="UP000114582">
    <property type="component" value="Genome"/>
</dbReference>
<evidence type="ECO:0000256" key="1">
    <source>
        <dbReference type="HAMAP-Rule" id="MF_04074"/>
    </source>
</evidence>
<keyword evidence="1" id="KW-1079">Host G2/M cell cycle arrest by virus</keyword>
<dbReference type="EMBL" id="KC790373">
    <property type="protein sequence ID" value="AGW01268.1"/>
    <property type="molecule type" value="Genomic_DNA"/>
</dbReference>
<proteinExistence type="inferred from homology"/>
<evidence type="ECO:0000313" key="3">
    <source>
        <dbReference type="EMBL" id="AGW01268.1"/>
    </source>
</evidence>
<evidence type="ECO:0000313" key="7">
    <source>
        <dbReference type="Proteomes" id="UP000114582"/>
    </source>
</evidence>
<comment type="subcellular location">
    <subcellularLocation>
        <location evidence="1">Host cytoplasm</location>
    </subcellularLocation>
    <subcellularLocation>
        <location evidence="1">Host nucleus</location>
    </subcellularLocation>
    <subcellularLocation>
        <location evidence="1">Host mitochondrion</location>
    </subcellularLocation>
    <text evidence="1">Mainly cytoplasmic as only a fraction is detected in the nucleus. In cytoplasm, a minor fraction associates with mitochondria or proteasomes.</text>
</comment>
<keyword evidence="1" id="KW-1121">Modulation of host cell cycle by virus</keyword>
<evidence type="ECO:0000313" key="8">
    <source>
        <dbReference type="Proteomes" id="UP000161121"/>
    </source>
</evidence>
<accession>U3M9Y2</accession>
<dbReference type="GO" id="GO:0039592">
    <property type="term" value="P:symbiont-mediated arrest of host cell cycle during G2/M transition"/>
    <property type="evidence" value="ECO:0007669"/>
    <property type="project" value="UniProtKB-UniRule"/>
</dbReference>
<keyword evidence="1 2" id="KW-1035">Host cytoplasm</keyword>
<comment type="subunit">
    <text evidence="1">May form homodimer. May interact with host CEBPA, CFLAR, CREB1, DDB1, E4F1, HBXIP, HSPD1/HSP60, NFKBIA, POLR2E and SMAD4. Interacts with host SMC5-SMC6 complex and induces its degradation.</text>
</comment>
<comment type="PTM">
    <text evidence="1">A fraction may be phosphorylated in insect cells and HepG2 cells, a human hepatoblastoma cell line. Phosphorylated in vitro by host protein kinase C or mitogen-activated protein kinase. N-acetylated in insect cells.</text>
</comment>
<keyword evidence="1 2" id="KW-0945">Host-virus interaction</keyword>
<comment type="function">
    <text evidence="1">Multifunctional protein that plays a role in silencing host antiviral defenses and promoting viral transcription. Does not seem to be essential for HBV infection. May be directly involved in development of cirrhosis and liver cancer (hepatocellular carcinoma). Most of cytosolic activities involve modulation of cytosolic calcium. The effect on apoptosis is controversial depending on the cell types in which the studies have been conducted. May induce apoptosis by localizing in mitochondria and causing loss of mitochondrial membrane potential. May also modulate apoptosis by binding host CFLAR, a key regulator of the death-inducing signaling complex (DISC). Promotes viral transcription by using the host E3 ubiquitin ligase DDB1 to target the SMC5-SMC6 complex to proteasomal degradation. This host complex would otherwise bind to viral episomal DNA, and prevents its transcription. Moderately stimulates transcription of many different viral and cellular transcription elements. Promoters and enhancers stimulated by HBx contain DNA binding sites for NF-kappa-B, AP-1, AP-2, c-EBP, ATF/CREB, or the calcium-activated factor NF-AT.</text>
</comment>
<comment type="similarity">
    <text evidence="1 2">Belongs to the orthohepadnavirus protein X family.</text>
</comment>
<keyword evidence="1 2" id="KW-1045">Host mitochondrion</keyword>
<keyword evidence="1" id="KW-0804">Transcription</keyword>
<name>U3M9Y2_9HEPA</name>
<dbReference type="RefSeq" id="YP_009045993.1">
    <property type="nucleotide sequence ID" value="NC_024443.1"/>
</dbReference>
<keyword evidence="1 2" id="KW-1048">Host nucleus</keyword>
<comment type="caution">
    <text evidence="1">Lacks conserved residue(s) required for the propagation of feature annotation.</text>
</comment>
<dbReference type="GO" id="GO:0019079">
    <property type="term" value="P:viral genome replication"/>
    <property type="evidence" value="ECO:0007669"/>
    <property type="project" value="UniProtKB-UniRule"/>
</dbReference>
<dbReference type="Proteomes" id="UP000098546">
    <property type="component" value="Segment"/>
</dbReference>
<evidence type="ECO:0000313" key="4">
    <source>
        <dbReference type="EMBL" id="AGW01274.1"/>
    </source>
</evidence>
<sequence length="141" mass="16155">MAARLHCELDAARDVVLLRPLGVEPRGRPFPRPPRDPPRAAAAAVPPFHRSDLPVRRLPACAFSSAGPCVLRFTCADLQRHMETPLNFVTWQGARQRGHFLRTLDYWDWYIKQSLMNQWEELGLGERLNTYVLGGCRHKLK</sequence>
<evidence type="ECO:0000313" key="6">
    <source>
        <dbReference type="Proteomes" id="UP000098546"/>
    </source>
</evidence>
<dbReference type="Proteomes" id="UP000161121">
    <property type="component" value="Segment"/>
</dbReference>
<dbReference type="OrthoDB" id="20330at10239"/>
<reference evidence="6 7" key="1">
    <citation type="journal article" date="2013" name="Proc. Natl. Acad. Sci. U.S.A.">
        <title>Bats carry pathogenic hepadnaviruses antigenically related to hepatitis B virus and capable of infecting human hepatocytes.</title>
        <authorList>
            <person name="Drexler J.F."/>
            <person name="Geipel A."/>
            <person name="Konig A."/>
            <person name="Corman V.M."/>
            <person name="van Riel D."/>
            <person name="Leijten L.M."/>
            <person name="Bremer C.M."/>
            <person name="Rasche A."/>
            <person name="Cottontail V.M."/>
            <person name="Maganga G.D."/>
            <person name="Schlegel M."/>
            <person name="Muller M.A."/>
            <person name="Adam A."/>
            <person name="Klose S.M."/>
            <person name="Borges Carneiro A.J."/>
            <person name="Stocker A."/>
            <person name="Franke C.R."/>
            <person name="Gloza-Rausch F."/>
            <person name="Geyer J."/>
            <person name="Annan A."/>
            <person name="Adu-Sarkodie Y."/>
            <person name="Oppong S."/>
            <person name="Binger T."/>
            <person name="Vallo P."/>
            <person name="Tschapka M."/>
            <person name="Ulrich R.G."/>
            <person name="Gerlich W.H."/>
            <person name="Leroy E."/>
            <person name="Kuiken T."/>
            <person name="Glebe D."/>
            <person name="Drosten C."/>
        </authorList>
    </citation>
    <scope>NUCLEOTIDE SEQUENCE [LARGE SCALE GENOMIC DNA]</scope>
    <source>
        <strain evidence="3">RBHBV/GB09-256/Hip_rub/GAB/2009</strain>
        <strain evidence="4">RBHBV/GB09-301/Hip_rub/GAB/2009</strain>
        <strain evidence="5">RBHBV/GB09-303/Hip_rub/GAB/2009</strain>
    </source>
</reference>
<dbReference type="GO" id="GO:0085033">
    <property type="term" value="P:symbiont-mediated activation of host NF-kappaB cascade"/>
    <property type="evidence" value="ECO:0007669"/>
    <property type="project" value="UniProtKB-UniRule"/>
</dbReference>
<dbReference type="KEGG" id="vg:19737424"/>
<keyword evidence="8" id="KW-1185">Reference proteome</keyword>
<keyword evidence="1" id="KW-0053">Apoptosis</keyword>
<evidence type="ECO:0000313" key="5">
    <source>
        <dbReference type="EMBL" id="AGW01277.1"/>
    </source>
</evidence>
<dbReference type="HAMAP" id="MF_04074">
    <property type="entry name" value="HBV_X"/>
    <property type="match status" value="1"/>
</dbReference>
<dbReference type="GO" id="GO:0006351">
    <property type="term" value="P:DNA-templated transcription"/>
    <property type="evidence" value="ECO:0007669"/>
    <property type="project" value="UniProtKB-UniRule"/>
</dbReference>
<gene>
    <name evidence="1 2" type="primary">X</name>
</gene>
<dbReference type="GO" id="GO:0033650">
    <property type="term" value="C:host cell mitochondrion"/>
    <property type="evidence" value="ECO:0007669"/>
    <property type="project" value="UniProtKB-SubCell"/>
</dbReference>
<dbReference type="InterPro" id="IPR000236">
    <property type="entry name" value="Transactivation_prot_X"/>
</dbReference>
<dbReference type="EMBL" id="KC790375">
    <property type="protein sequence ID" value="AGW01274.1"/>
    <property type="molecule type" value="Genomic_DNA"/>
</dbReference>
<comment type="function">
    <text evidence="2">Multifunctional protein that may modulate protein degradation pathways, apoptosis, transcription, signal transduction, cell cycle progress, and genetic stability by directly or indirectly interacting with host factors.</text>
</comment>
<keyword evidence="1" id="KW-1074">Activation of host NF-kappa-B by virus</keyword>
<keyword evidence="1" id="KW-0805">Transcription regulation</keyword>
<protein>
    <recommendedName>
        <fullName evidence="1 2">Protein X</fullName>
    </recommendedName>
    <alternativeName>
        <fullName evidence="1 2">HBx</fullName>
    </alternativeName>
    <alternativeName>
        <fullName evidence="1 2">Peptide X</fullName>
    </alternativeName>
    <alternativeName>
        <fullName evidence="1 2">pX</fullName>
    </alternativeName>
</protein>
<organism evidence="5 8">
    <name type="scientific">Roundleaf bat hepatitis B virus</name>
    <dbReference type="NCBI Taxonomy" id="1508710"/>
    <lineage>
        <taxon>Viruses</taxon>
        <taxon>Riboviria</taxon>
        <taxon>Pararnavirae</taxon>
        <taxon>Artverviricota</taxon>
        <taxon>Revtraviricetes</taxon>
        <taxon>Blubervirales</taxon>
        <taxon>Hepadnaviridae</taxon>
        <taxon>Orthohepadnavirus</taxon>
        <taxon>Orthohepadnavirus rotundifolii</taxon>
    </lineage>
</organism>
<evidence type="ECO:0000256" key="2">
    <source>
        <dbReference type="RuleBase" id="RU361181"/>
    </source>
</evidence>